<organism evidence="1">
    <name type="scientific">Arundo donax</name>
    <name type="common">Giant reed</name>
    <name type="synonym">Donax arundinaceus</name>
    <dbReference type="NCBI Taxonomy" id="35708"/>
    <lineage>
        <taxon>Eukaryota</taxon>
        <taxon>Viridiplantae</taxon>
        <taxon>Streptophyta</taxon>
        <taxon>Embryophyta</taxon>
        <taxon>Tracheophyta</taxon>
        <taxon>Spermatophyta</taxon>
        <taxon>Magnoliopsida</taxon>
        <taxon>Liliopsida</taxon>
        <taxon>Poales</taxon>
        <taxon>Poaceae</taxon>
        <taxon>PACMAD clade</taxon>
        <taxon>Arundinoideae</taxon>
        <taxon>Arundineae</taxon>
        <taxon>Arundo</taxon>
    </lineage>
</organism>
<dbReference type="EMBL" id="GBRH01179555">
    <property type="protein sequence ID" value="JAE18341.1"/>
    <property type="molecule type" value="Transcribed_RNA"/>
</dbReference>
<evidence type="ECO:0000313" key="1">
    <source>
        <dbReference type="EMBL" id="JAE18341.1"/>
    </source>
</evidence>
<protein>
    <submittedName>
        <fullName evidence="1">Uncharacterized protein</fullName>
    </submittedName>
</protein>
<name>A0A0A9G717_ARUDO</name>
<dbReference type="AlphaFoldDB" id="A0A0A9G717"/>
<proteinExistence type="predicted"/>
<sequence>MYIYFFTNTSRIRIRGVSAAYRYRIRHPVRIRHQIGVSVFPSINAPTKCMTK</sequence>
<accession>A0A0A9G717</accession>
<reference evidence="1" key="2">
    <citation type="journal article" date="2015" name="Data Brief">
        <title>Shoot transcriptome of the giant reed, Arundo donax.</title>
        <authorList>
            <person name="Barrero R.A."/>
            <person name="Guerrero F.D."/>
            <person name="Moolhuijzen P."/>
            <person name="Goolsby J.A."/>
            <person name="Tidwell J."/>
            <person name="Bellgard S.E."/>
            <person name="Bellgard M.I."/>
        </authorList>
    </citation>
    <scope>NUCLEOTIDE SEQUENCE</scope>
    <source>
        <tissue evidence="1">Shoot tissue taken approximately 20 cm above the soil surface</tissue>
    </source>
</reference>
<reference evidence="1" key="1">
    <citation type="submission" date="2014-09" db="EMBL/GenBank/DDBJ databases">
        <authorList>
            <person name="Magalhaes I.L.F."/>
            <person name="Oliveira U."/>
            <person name="Santos F.R."/>
            <person name="Vidigal T.H.D.A."/>
            <person name="Brescovit A.D."/>
            <person name="Santos A.J."/>
        </authorList>
    </citation>
    <scope>NUCLEOTIDE SEQUENCE</scope>
    <source>
        <tissue evidence="1">Shoot tissue taken approximately 20 cm above the soil surface</tissue>
    </source>
</reference>